<evidence type="ECO:0000256" key="6">
    <source>
        <dbReference type="PROSITE-ProRule" id="PRU10141"/>
    </source>
</evidence>
<name>A0A4R2IDH3_9GAMM</name>
<organism evidence="9 10">
    <name type="scientific">Dokdonella fugitiva</name>
    <dbReference type="NCBI Taxonomy" id="328517"/>
    <lineage>
        <taxon>Bacteria</taxon>
        <taxon>Pseudomonadati</taxon>
        <taxon>Pseudomonadota</taxon>
        <taxon>Gammaproteobacteria</taxon>
        <taxon>Lysobacterales</taxon>
        <taxon>Rhodanobacteraceae</taxon>
        <taxon>Dokdonella</taxon>
    </lineage>
</organism>
<accession>A0A4R2IDH3</accession>
<dbReference type="InterPro" id="IPR011009">
    <property type="entry name" value="Kinase-like_dom_sf"/>
</dbReference>
<dbReference type="PANTHER" id="PTHR43289:SF34">
    <property type="entry name" value="SERINE_THREONINE-PROTEIN KINASE YBDM-RELATED"/>
    <property type="match status" value="1"/>
</dbReference>
<evidence type="ECO:0000256" key="5">
    <source>
        <dbReference type="PROSITE-ProRule" id="PRU00339"/>
    </source>
</evidence>
<keyword evidence="4 6" id="KW-0067">ATP-binding</keyword>
<dbReference type="InterPro" id="IPR011990">
    <property type="entry name" value="TPR-like_helical_dom_sf"/>
</dbReference>
<evidence type="ECO:0000313" key="9">
    <source>
        <dbReference type="EMBL" id="TCO40665.1"/>
    </source>
</evidence>
<dbReference type="SMART" id="SM00028">
    <property type="entry name" value="TPR"/>
    <property type="match status" value="4"/>
</dbReference>
<dbReference type="Pfam" id="PF12862">
    <property type="entry name" value="ANAPC5"/>
    <property type="match status" value="1"/>
</dbReference>
<keyword evidence="10" id="KW-1185">Reference proteome</keyword>
<dbReference type="Pfam" id="PF13424">
    <property type="entry name" value="TPR_12"/>
    <property type="match status" value="1"/>
</dbReference>
<dbReference type="InterPro" id="IPR019734">
    <property type="entry name" value="TPR_rpt"/>
</dbReference>
<dbReference type="EMBL" id="SLWQ01000004">
    <property type="protein sequence ID" value="TCO40665.1"/>
    <property type="molecule type" value="Genomic_DNA"/>
</dbReference>
<dbReference type="GO" id="GO:0004674">
    <property type="term" value="F:protein serine/threonine kinase activity"/>
    <property type="evidence" value="ECO:0007669"/>
    <property type="project" value="TreeGrafter"/>
</dbReference>
<feature type="domain" description="Protein kinase" evidence="8">
    <location>
        <begin position="93"/>
        <end position="384"/>
    </location>
</feature>
<evidence type="ECO:0000256" key="7">
    <source>
        <dbReference type="SAM" id="Phobius"/>
    </source>
</evidence>
<dbReference type="InterPro" id="IPR026000">
    <property type="entry name" value="Apc5_dom"/>
</dbReference>
<dbReference type="Gene3D" id="3.30.200.20">
    <property type="entry name" value="Phosphorylase Kinase, domain 1"/>
    <property type="match status" value="1"/>
</dbReference>
<dbReference type="PROSITE" id="PS50011">
    <property type="entry name" value="PROTEIN_KINASE_DOM"/>
    <property type="match status" value="1"/>
</dbReference>
<evidence type="ECO:0000259" key="8">
    <source>
        <dbReference type="PROSITE" id="PS50011"/>
    </source>
</evidence>
<feature type="transmembrane region" description="Helical" evidence="7">
    <location>
        <begin position="402"/>
        <end position="424"/>
    </location>
</feature>
<dbReference type="PROSITE" id="PS50005">
    <property type="entry name" value="TPR"/>
    <property type="match status" value="1"/>
</dbReference>
<dbReference type="SMART" id="SM00220">
    <property type="entry name" value="S_TKc"/>
    <property type="match status" value="1"/>
</dbReference>
<keyword evidence="5" id="KW-0802">TPR repeat</keyword>
<dbReference type="InterPro" id="IPR008271">
    <property type="entry name" value="Ser/Thr_kinase_AS"/>
</dbReference>
<evidence type="ECO:0000256" key="1">
    <source>
        <dbReference type="ARBA" id="ARBA00022679"/>
    </source>
</evidence>
<keyword evidence="7" id="KW-1133">Transmembrane helix</keyword>
<gene>
    <name evidence="9" type="ORF">EV148_10426</name>
</gene>
<keyword evidence="7" id="KW-0812">Transmembrane</keyword>
<dbReference type="Pfam" id="PF00069">
    <property type="entry name" value="Pkinase"/>
    <property type="match status" value="1"/>
</dbReference>
<dbReference type="Gene3D" id="1.25.40.10">
    <property type="entry name" value="Tetratricopeptide repeat domain"/>
    <property type="match status" value="1"/>
</dbReference>
<evidence type="ECO:0000256" key="2">
    <source>
        <dbReference type="ARBA" id="ARBA00022741"/>
    </source>
</evidence>
<feature type="binding site" evidence="6">
    <location>
        <position position="124"/>
    </location>
    <ligand>
        <name>ATP</name>
        <dbReference type="ChEBI" id="CHEBI:30616"/>
    </ligand>
</feature>
<dbReference type="SUPFAM" id="SSF48452">
    <property type="entry name" value="TPR-like"/>
    <property type="match status" value="2"/>
</dbReference>
<dbReference type="PROSITE" id="PS00107">
    <property type="entry name" value="PROTEIN_KINASE_ATP"/>
    <property type="match status" value="1"/>
</dbReference>
<proteinExistence type="predicted"/>
<dbReference type="InterPro" id="IPR000719">
    <property type="entry name" value="Prot_kinase_dom"/>
</dbReference>
<keyword evidence="1" id="KW-0808">Transferase</keyword>
<keyword evidence="2 6" id="KW-0547">Nucleotide-binding</keyword>
<evidence type="ECO:0000256" key="4">
    <source>
        <dbReference type="ARBA" id="ARBA00022840"/>
    </source>
</evidence>
<dbReference type="InterPro" id="IPR017441">
    <property type="entry name" value="Protein_kinase_ATP_BS"/>
</dbReference>
<feature type="repeat" description="TPR" evidence="5">
    <location>
        <begin position="692"/>
        <end position="725"/>
    </location>
</feature>
<keyword evidence="7" id="KW-0472">Membrane</keyword>
<comment type="caution">
    <text evidence="9">The sequence shown here is derived from an EMBL/GenBank/DDBJ whole genome shotgun (WGS) entry which is preliminary data.</text>
</comment>
<dbReference type="Gene3D" id="1.10.510.10">
    <property type="entry name" value="Transferase(Phosphotransferase) domain 1"/>
    <property type="match status" value="1"/>
</dbReference>
<dbReference type="PANTHER" id="PTHR43289">
    <property type="entry name" value="MITOGEN-ACTIVATED PROTEIN KINASE KINASE KINASE 20-RELATED"/>
    <property type="match status" value="1"/>
</dbReference>
<keyword evidence="3 9" id="KW-0418">Kinase</keyword>
<evidence type="ECO:0000313" key="10">
    <source>
        <dbReference type="Proteomes" id="UP000294862"/>
    </source>
</evidence>
<protein>
    <submittedName>
        <fullName evidence="9">Serine/threonine-protein kinase</fullName>
    </submittedName>
</protein>
<sequence>MDAQRWRRARELFDELVDTPQAGWNARVAEACADDPLVRDEVLAMLRADQATGQQEIFDASLPAAVVELAGRLAGVKAADAEAGHEGRSVGPFRLVREIGRGGMGAVWLAERADGAFEQRVAVKLIRSGWDVDEVLARFRAERQILAGLQHPNIAHLVDGGITADGKPWLALEYIDGEDLRAWCDSRRLDLAARLQLFLTVCDAVAHAHQRLVVHRDLKPSNILVGNDGVVKLLDFGIAKLLDGTDAGISSTRMFTPEYAAPEQVRGELLTTAVDIHALGLLLYELLCGRRPFEADHPTPAAYERAVLDREPTRPSLALARGDDAGAAIAACRDLAPARLRRELRGDLDAIVLKALRKEPGQRYASVQAFADDVRRHLARQPVLARRGSWRYRSARFLRRHALAATLAGVAVFALCAGLGAALWQARVANVQRDSARAALAFMRSLFDNADPAHRKGDQLSARDLLDAGVRTMRTALPGEDAARGELLLTMASAYLGLEQLDAAAPLIEEVRASAEARADRAQLAAAMIQQCRLRDLGNHPDDCPPLLDHAESLLDPREPEQARLVAYSLALRVYGLQLANRYEAVVESMRRGLALLGDRREDRYLRVELASHLAFALNRLGRPAEAERVLAPWLAELRHDDDTERVLLVDTLGTLSSSLSALGRHDEAIAMQREAIEIAEKLYGRDDPTVAESYNTLARTLNGAGRIDEAVAAMEHAVELDRRNEAGGRNPELASALCNLAVLLVKQEHYADALARLDEAVELAREAEFDADLGRSLWWRAVVHLVAGRTADARADGERMADVLAPSHAAGDDAMLRGRALAFAAALIEQGPAAATAPACADAGAIAEAFMRTPQAAGADARFAAYLAMLCTQHAPPVDPAPPLAVHYARIVARIRDAWAAAR</sequence>
<dbReference type="GO" id="GO:0005524">
    <property type="term" value="F:ATP binding"/>
    <property type="evidence" value="ECO:0007669"/>
    <property type="project" value="UniProtKB-UniRule"/>
</dbReference>
<dbReference type="PROSITE" id="PS00108">
    <property type="entry name" value="PROTEIN_KINASE_ST"/>
    <property type="match status" value="1"/>
</dbReference>
<dbReference type="CDD" id="cd14014">
    <property type="entry name" value="STKc_PknB_like"/>
    <property type="match status" value="1"/>
</dbReference>
<dbReference type="SUPFAM" id="SSF56112">
    <property type="entry name" value="Protein kinase-like (PK-like)"/>
    <property type="match status" value="1"/>
</dbReference>
<evidence type="ECO:0000256" key="3">
    <source>
        <dbReference type="ARBA" id="ARBA00022777"/>
    </source>
</evidence>
<dbReference type="AlphaFoldDB" id="A0A4R2IDH3"/>
<reference evidence="9 10" key="1">
    <citation type="journal article" date="2015" name="Stand. Genomic Sci.">
        <title>Genomic Encyclopedia of Bacterial and Archaeal Type Strains, Phase III: the genomes of soil and plant-associated and newly described type strains.</title>
        <authorList>
            <person name="Whitman W.B."/>
            <person name="Woyke T."/>
            <person name="Klenk H.P."/>
            <person name="Zhou Y."/>
            <person name="Lilburn T.G."/>
            <person name="Beck B.J."/>
            <person name="De Vos P."/>
            <person name="Vandamme P."/>
            <person name="Eisen J.A."/>
            <person name="Garrity G."/>
            <person name="Hugenholtz P."/>
            <person name="Kyrpides N.C."/>
        </authorList>
    </citation>
    <scope>NUCLEOTIDE SEQUENCE [LARGE SCALE GENOMIC DNA]</scope>
    <source>
        <strain evidence="9 10">A3</strain>
    </source>
</reference>
<dbReference type="Proteomes" id="UP000294862">
    <property type="component" value="Unassembled WGS sequence"/>
</dbReference>